<proteinExistence type="predicted"/>
<evidence type="ECO:0000313" key="2">
    <source>
        <dbReference type="Proteomes" id="UP000076798"/>
    </source>
</evidence>
<organism evidence="1 2">
    <name type="scientific">Sistotremastrum suecicum HHB10207 ss-3</name>
    <dbReference type="NCBI Taxonomy" id="1314776"/>
    <lineage>
        <taxon>Eukaryota</taxon>
        <taxon>Fungi</taxon>
        <taxon>Dikarya</taxon>
        <taxon>Basidiomycota</taxon>
        <taxon>Agaricomycotina</taxon>
        <taxon>Agaricomycetes</taxon>
        <taxon>Sistotremastrales</taxon>
        <taxon>Sistotremastraceae</taxon>
        <taxon>Sistotremastrum</taxon>
    </lineage>
</organism>
<name>A0A166BGN0_9AGAM</name>
<protein>
    <submittedName>
        <fullName evidence="1">Uncharacterized protein</fullName>
    </submittedName>
</protein>
<dbReference type="AlphaFoldDB" id="A0A166BGN0"/>
<evidence type="ECO:0000313" key="1">
    <source>
        <dbReference type="EMBL" id="KZT36357.1"/>
    </source>
</evidence>
<accession>A0A166BGN0</accession>
<keyword evidence="2" id="KW-1185">Reference proteome</keyword>
<dbReference type="EMBL" id="KV428110">
    <property type="protein sequence ID" value="KZT36357.1"/>
    <property type="molecule type" value="Genomic_DNA"/>
</dbReference>
<reference evidence="1 2" key="1">
    <citation type="journal article" date="2016" name="Mol. Biol. Evol.">
        <title>Comparative Genomics of Early-Diverging Mushroom-Forming Fungi Provides Insights into the Origins of Lignocellulose Decay Capabilities.</title>
        <authorList>
            <person name="Nagy L.G."/>
            <person name="Riley R."/>
            <person name="Tritt A."/>
            <person name="Adam C."/>
            <person name="Daum C."/>
            <person name="Floudas D."/>
            <person name="Sun H."/>
            <person name="Yadav J.S."/>
            <person name="Pangilinan J."/>
            <person name="Larsson K.H."/>
            <person name="Matsuura K."/>
            <person name="Barry K."/>
            <person name="Labutti K."/>
            <person name="Kuo R."/>
            <person name="Ohm R.A."/>
            <person name="Bhattacharya S.S."/>
            <person name="Shirouzu T."/>
            <person name="Yoshinaga Y."/>
            <person name="Martin F.M."/>
            <person name="Grigoriev I.V."/>
            <person name="Hibbett D.S."/>
        </authorList>
    </citation>
    <scope>NUCLEOTIDE SEQUENCE [LARGE SCALE GENOMIC DNA]</scope>
    <source>
        <strain evidence="1 2">HHB10207 ss-3</strain>
    </source>
</reference>
<sequence>MAVLCPPLSVLGMLCPSASQIFGSTSSGTMCSRIAMRIAYHLTLEIFALSKSDYMGIILWHLIWTKRHGSILGVHIDNQSATCQRWLTGNLVWCHLGFGFGMLHWRLHSKSPRTPPKTMEYCQRFFDFCYTPSSARYCFPLTLSCIAQFSFGFRVACESRIFVVAFVDCATAYDRTNFAPPSRAIG</sequence>
<dbReference type="Proteomes" id="UP000076798">
    <property type="component" value="Unassembled WGS sequence"/>
</dbReference>
<gene>
    <name evidence="1" type="ORF">SISSUDRAFT_74083</name>
</gene>